<keyword evidence="2" id="KW-0472">Membrane</keyword>
<evidence type="ECO:0000256" key="2">
    <source>
        <dbReference type="SAM" id="Phobius"/>
    </source>
</evidence>
<feature type="compositionally biased region" description="Low complexity" evidence="1">
    <location>
        <begin position="96"/>
        <end position="151"/>
    </location>
</feature>
<gene>
    <name evidence="3" type="ORF">CVT24_005094</name>
</gene>
<evidence type="ECO:0000313" key="3">
    <source>
        <dbReference type="EMBL" id="PPQ72585.1"/>
    </source>
</evidence>
<comment type="caution">
    <text evidence="3">The sequence shown here is derived from an EMBL/GenBank/DDBJ whole genome shotgun (WGS) entry which is preliminary data.</text>
</comment>
<feature type="region of interest" description="Disordered" evidence="1">
    <location>
        <begin position="96"/>
        <end position="170"/>
    </location>
</feature>
<name>A0A409W259_9AGAR</name>
<feature type="transmembrane region" description="Helical" evidence="2">
    <location>
        <begin position="52"/>
        <end position="75"/>
    </location>
</feature>
<protein>
    <submittedName>
        <fullName evidence="3">Uncharacterized protein</fullName>
    </submittedName>
</protein>
<organism evidence="3 4">
    <name type="scientific">Panaeolus cyanescens</name>
    <dbReference type="NCBI Taxonomy" id="181874"/>
    <lineage>
        <taxon>Eukaryota</taxon>
        <taxon>Fungi</taxon>
        <taxon>Dikarya</taxon>
        <taxon>Basidiomycota</taxon>
        <taxon>Agaricomycotina</taxon>
        <taxon>Agaricomycetes</taxon>
        <taxon>Agaricomycetidae</taxon>
        <taxon>Agaricales</taxon>
        <taxon>Agaricineae</taxon>
        <taxon>Galeropsidaceae</taxon>
        <taxon>Panaeolus</taxon>
    </lineage>
</organism>
<proteinExistence type="predicted"/>
<evidence type="ECO:0000313" key="4">
    <source>
        <dbReference type="Proteomes" id="UP000284842"/>
    </source>
</evidence>
<reference evidence="3 4" key="1">
    <citation type="journal article" date="2018" name="Evol. Lett.">
        <title>Horizontal gene cluster transfer increased hallucinogenic mushroom diversity.</title>
        <authorList>
            <person name="Reynolds H.T."/>
            <person name="Vijayakumar V."/>
            <person name="Gluck-Thaler E."/>
            <person name="Korotkin H.B."/>
            <person name="Matheny P.B."/>
            <person name="Slot J.C."/>
        </authorList>
    </citation>
    <scope>NUCLEOTIDE SEQUENCE [LARGE SCALE GENOMIC DNA]</scope>
    <source>
        <strain evidence="3 4">2629</strain>
    </source>
</reference>
<dbReference type="Proteomes" id="UP000284842">
    <property type="component" value="Unassembled WGS sequence"/>
</dbReference>
<keyword evidence="4" id="KW-1185">Reference proteome</keyword>
<sequence>MMLTELPAIPINVMDDPLANAIPPVPPAAARLPLSPFSLSLSRSSITFTPSIPLLLTLLASLVILASIRAAILFLRPPLSQKGLSIIPALVVKGSLSSTSSSSTSSATSSTTKTSSTKAASGSTSTSEGQSPSDSKTILVPSPTLNLTSSLPAPPPSPGSSEAQMQKQGRRWRSWGWGLVKWETLPLVGGNDVRNGNGTLSGMGNGMRNEMSSGMGNGNEMGRWEQGRQEITQGQGEMRQGQGEMQRQQQQMMMQRRFGSPRMSFLFAWCGVVC</sequence>
<keyword evidence="2" id="KW-0812">Transmembrane</keyword>
<dbReference type="InParanoid" id="A0A409W259"/>
<dbReference type="EMBL" id="NHTK01005862">
    <property type="protein sequence ID" value="PPQ72585.1"/>
    <property type="molecule type" value="Genomic_DNA"/>
</dbReference>
<accession>A0A409W259</accession>
<dbReference type="AlphaFoldDB" id="A0A409W259"/>
<keyword evidence="2" id="KW-1133">Transmembrane helix</keyword>
<evidence type="ECO:0000256" key="1">
    <source>
        <dbReference type="SAM" id="MobiDB-lite"/>
    </source>
</evidence>